<reference evidence="1" key="1">
    <citation type="submission" date="2023-06" db="EMBL/GenBank/DDBJ databases">
        <authorList>
            <consortium name="Lawrence Berkeley National Laboratory"/>
            <person name="Ahrendt S."/>
            <person name="Sahu N."/>
            <person name="Indic B."/>
            <person name="Wong-Bajracharya J."/>
            <person name="Merenyi Z."/>
            <person name="Ke H.-M."/>
            <person name="Monk M."/>
            <person name="Kocsube S."/>
            <person name="Drula E."/>
            <person name="Lipzen A."/>
            <person name="Balint B."/>
            <person name="Henrissat B."/>
            <person name="Andreopoulos B."/>
            <person name="Martin F.M."/>
            <person name="Harder C.B."/>
            <person name="Rigling D."/>
            <person name="Ford K.L."/>
            <person name="Foster G.D."/>
            <person name="Pangilinan J."/>
            <person name="Papanicolaou A."/>
            <person name="Barry K."/>
            <person name="LaButti K."/>
            <person name="Viragh M."/>
            <person name="Koriabine M."/>
            <person name="Yan M."/>
            <person name="Riley R."/>
            <person name="Champramary S."/>
            <person name="Plett K.L."/>
            <person name="Tsai I.J."/>
            <person name="Slot J."/>
            <person name="Sipos G."/>
            <person name="Plett J."/>
            <person name="Nagy L.G."/>
            <person name="Grigoriev I.V."/>
        </authorList>
    </citation>
    <scope>NUCLEOTIDE SEQUENCE</scope>
    <source>
        <strain evidence="1">FPL87.14</strain>
    </source>
</reference>
<accession>A0AA39MZ62</accession>
<organism evidence="1 2">
    <name type="scientific">Armillaria borealis</name>
    <dbReference type="NCBI Taxonomy" id="47425"/>
    <lineage>
        <taxon>Eukaryota</taxon>
        <taxon>Fungi</taxon>
        <taxon>Dikarya</taxon>
        <taxon>Basidiomycota</taxon>
        <taxon>Agaricomycotina</taxon>
        <taxon>Agaricomycetes</taxon>
        <taxon>Agaricomycetidae</taxon>
        <taxon>Agaricales</taxon>
        <taxon>Marasmiineae</taxon>
        <taxon>Physalacriaceae</taxon>
        <taxon>Armillaria</taxon>
    </lineage>
</organism>
<dbReference type="Proteomes" id="UP001175226">
    <property type="component" value="Unassembled WGS sequence"/>
</dbReference>
<gene>
    <name evidence="1" type="ORF">EV421DRAFT_1898047</name>
</gene>
<proteinExistence type="predicted"/>
<dbReference type="EMBL" id="JAUEPT010000004">
    <property type="protein sequence ID" value="KAK0452296.1"/>
    <property type="molecule type" value="Genomic_DNA"/>
</dbReference>
<name>A0AA39MZ62_9AGAR</name>
<protein>
    <submittedName>
        <fullName evidence="1">Uncharacterized protein</fullName>
    </submittedName>
</protein>
<keyword evidence="2" id="KW-1185">Reference proteome</keyword>
<evidence type="ECO:0000313" key="2">
    <source>
        <dbReference type="Proteomes" id="UP001175226"/>
    </source>
</evidence>
<evidence type="ECO:0000313" key="1">
    <source>
        <dbReference type="EMBL" id="KAK0452296.1"/>
    </source>
</evidence>
<dbReference type="AlphaFoldDB" id="A0AA39MZ62"/>
<sequence>MTSPEHLPALSSLPPPSDLFTSTAPYILTIFLHDRPEIQRLTVQCSHEPTLKLLKEYLEKWAESHSMKLSPIESKVCPRIIDTLVVKPSTLWDRYDKVNPAIILAFVEGVVGYKMVYTTGSFWMYRRTTLFK</sequence>
<comment type="caution">
    <text evidence="1">The sequence shown here is derived from an EMBL/GenBank/DDBJ whole genome shotgun (WGS) entry which is preliminary data.</text>
</comment>